<reference evidence="4" key="2">
    <citation type="submission" date="2023-05" db="EMBL/GenBank/DDBJ databases">
        <authorList>
            <consortium name="Lawrence Berkeley National Laboratory"/>
            <person name="Steindorff A."/>
            <person name="Hensen N."/>
            <person name="Bonometti L."/>
            <person name="Westerberg I."/>
            <person name="Brannstrom I.O."/>
            <person name="Guillou S."/>
            <person name="Cros-Aarteil S."/>
            <person name="Calhoun S."/>
            <person name="Haridas S."/>
            <person name="Kuo A."/>
            <person name="Mondo S."/>
            <person name="Pangilinan J."/>
            <person name="Riley R."/>
            <person name="Labutti K."/>
            <person name="Andreopoulos B."/>
            <person name="Lipzen A."/>
            <person name="Chen C."/>
            <person name="Yanf M."/>
            <person name="Daum C."/>
            <person name="Ng V."/>
            <person name="Clum A."/>
            <person name="Ohm R."/>
            <person name="Martin F."/>
            <person name="Silar P."/>
            <person name="Natvig D."/>
            <person name="Lalanne C."/>
            <person name="Gautier V."/>
            <person name="Ament-Velasquez S.L."/>
            <person name="Kruys A."/>
            <person name="Hutchinson M.I."/>
            <person name="Powell A.J."/>
            <person name="Barry K."/>
            <person name="Miller A.N."/>
            <person name="Grigoriev I.V."/>
            <person name="Debuchy R."/>
            <person name="Gladieux P."/>
            <person name="Thoren M.H."/>
            <person name="Johannesson H."/>
        </authorList>
    </citation>
    <scope>NUCLEOTIDE SEQUENCE</scope>
    <source>
        <strain evidence="4">PSN293</strain>
    </source>
</reference>
<feature type="compositionally biased region" description="Low complexity" evidence="3">
    <location>
        <begin position="234"/>
        <end position="245"/>
    </location>
</feature>
<feature type="compositionally biased region" description="Polar residues" evidence="3">
    <location>
        <begin position="1"/>
        <end position="14"/>
    </location>
</feature>
<keyword evidence="5" id="KW-1185">Reference proteome</keyword>
<keyword evidence="2" id="KW-0576">Peroxisome</keyword>
<evidence type="ECO:0000256" key="3">
    <source>
        <dbReference type="SAM" id="MobiDB-lite"/>
    </source>
</evidence>
<protein>
    <recommendedName>
        <fullName evidence="2">Peroxisomal membrane protein PEX16</fullName>
    </recommendedName>
</protein>
<dbReference type="EMBL" id="MU858139">
    <property type="protein sequence ID" value="KAK4211847.1"/>
    <property type="molecule type" value="Genomic_DNA"/>
</dbReference>
<evidence type="ECO:0000313" key="5">
    <source>
        <dbReference type="Proteomes" id="UP001301769"/>
    </source>
</evidence>
<dbReference type="PANTHER" id="PTHR13299:SF0">
    <property type="entry name" value="PEROXISOMAL MEMBRANE PROTEIN PEX16"/>
    <property type="match status" value="1"/>
</dbReference>
<evidence type="ECO:0000256" key="1">
    <source>
        <dbReference type="ARBA" id="ARBA00009505"/>
    </source>
</evidence>
<name>A0AAN6Y855_9PEZI</name>
<dbReference type="AlphaFoldDB" id="A0AAN6Y855"/>
<comment type="subcellular location">
    <subcellularLocation>
        <location evidence="2">Peroxisome membrane</location>
    </subcellularLocation>
</comment>
<dbReference type="Pfam" id="PF08610">
    <property type="entry name" value="Pex16"/>
    <property type="match status" value="1"/>
</dbReference>
<proteinExistence type="inferred from homology"/>
<sequence>MSNPADIPNLNSWSPPRPPKGPSGVKKIISLPSQWIHLYDDFITKNAHQVAQIESALRSLTYIIPGRFRDAEIASESIHSGVQLLSLYHDTLLRNALSLSKLPAVGGSLPAPEIPSPRSRYTNFWTAKSALYRRVAYVLQIVNYIELLCEMAAKRRGEKSRWRVVILLEAIKAFCRLLLLRITRSRPIVSPVLPERPPIPDEPTPEEEQEAELRAMMEEEDDAIDQARANGHANGQQNQITNGNGAVKGGEIGPNGEWIMPRTGMCLPSLPAPGDISGYLLSKVLTADDIKPATKLMNRLQGSAQLAEVLHILAPLIYAVALARSRSTGTYPNGTRRKASWAPWVIGLAVEMAARQLRDRGLRTTPLEREEWARRGWAMGWWTMRGAFYQNVTKGMVEGVRRRMPSLIGGILEDYEYLWENYYFSTSA</sequence>
<feature type="region of interest" description="Disordered" evidence="3">
    <location>
        <begin position="1"/>
        <end position="24"/>
    </location>
</feature>
<gene>
    <name evidence="4" type="ORF">QBC37DRAFT_484267</name>
</gene>
<evidence type="ECO:0000256" key="2">
    <source>
        <dbReference type="RuleBase" id="RU365003"/>
    </source>
</evidence>
<comment type="caution">
    <text evidence="4">The sequence shown here is derived from an EMBL/GenBank/DDBJ whole genome shotgun (WGS) entry which is preliminary data.</text>
</comment>
<feature type="region of interest" description="Disordered" evidence="3">
    <location>
        <begin position="232"/>
        <end position="254"/>
    </location>
</feature>
<keyword evidence="2" id="KW-0962">Peroxisome biogenesis</keyword>
<dbReference type="PANTHER" id="PTHR13299">
    <property type="entry name" value="PEROXISOMAL MEMBRANE PROTEIN PEX16"/>
    <property type="match status" value="1"/>
</dbReference>
<dbReference type="GO" id="GO:0007031">
    <property type="term" value="P:peroxisome organization"/>
    <property type="evidence" value="ECO:0007669"/>
    <property type="project" value="UniProtKB-KW"/>
</dbReference>
<organism evidence="4 5">
    <name type="scientific">Rhypophila decipiens</name>
    <dbReference type="NCBI Taxonomy" id="261697"/>
    <lineage>
        <taxon>Eukaryota</taxon>
        <taxon>Fungi</taxon>
        <taxon>Dikarya</taxon>
        <taxon>Ascomycota</taxon>
        <taxon>Pezizomycotina</taxon>
        <taxon>Sordariomycetes</taxon>
        <taxon>Sordariomycetidae</taxon>
        <taxon>Sordariales</taxon>
        <taxon>Naviculisporaceae</taxon>
        <taxon>Rhypophila</taxon>
    </lineage>
</organism>
<reference evidence="4" key="1">
    <citation type="journal article" date="2023" name="Mol. Phylogenet. Evol.">
        <title>Genome-scale phylogeny and comparative genomics of the fungal order Sordariales.</title>
        <authorList>
            <person name="Hensen N."/>
            <person name="Bonometti L."/>
            <person name="Westerberg I."/>
            <person name="Brannstrom I.O."/>
            <person name="Guillou S."/>
            <person name="Cros-Aarteil S."/>
            <person name="Calhoun S."/>
            <person name="Haridas S."/>
            <person name="Kuo A."/>
            <person name="Mondo S."/>
            <person name="Pangilinan J."/>
            <person name="Riley R."/>
            <person name="LaButti K."/>
            <person name="Andreopoulos B."/>
            <person name="Lipzen A."/>
            <person name="Chen C."/>
            <person name="Yan M."/>
            <person name="Daum C."/>
            <person name="Ng V."/>
            <person name="Clum A."/>
            <person name="Steindorff A."/>
            <person name="Ohm R.A."/>
            <person name="Martin F."/>
            <person name="Silar P."/>
            <person name="Natvig D.O."/>
            <person name="Lalanne C."/>
            <person name="Gautier V."/>
            <person name="Ament-Velasquez S.L."/>
            <person name="Kruys A."/>
            <person name="Hutchinson M.I."/>
            <person name="Powell A.J."/>
            <person name="Barry K."/>
            <person name="Miller A.N."/>
            <person name="Grigoriev I.V."/>
            <person name="Debuchy R."/>
            <person name="Gladieux P."/>
            <person name="Hiltunen Thoren M."/>
            <person name="Johannesson H."/>
        </authorList>
    </citation>
    <scope>NUCLEOTIDE SEQUENCE</scope>
    <source>
        <strain evidence="4">PSN293</strain>
    </source>
</reference>
<dbReference type="InterPro" id="IPR013919">
    <property type="entry name" value="Pex16"/>
</dbReference>
<dbReference type="Proteomes" id="UP001301769">
    <property type="component" value="Unassembled WGS sequence"/>
</dbReference>
<comment type="similarity">
    <text evidence="1 2">Belongs to the peroxin-16 family.</text>
</comment>
<evidence type="ECO:0000313" key="4">
    <source>
        <dbReference type="EMBL" id="KAK4211847.1"/>
    </source>
</evidence>
<accession>A0AAN6Y855</accession>
<dbReference type="GO" id="GO:0005778">
    <property type="term" value="C:peroxisomal membrane"/>
    <property type="evidence" value="ECO:0007669"/>
    <property type="project" value="UniProtKB-SubCell"/>
</dbReference>